<protein>
    <submittedName>
        <fullName evidence="1">Uncharacterized protein</fullName>
    </submittedName>
</protein>
<gene>
    <name evidence="1" type="ORF">OJ962_13995</name>
</gene>
<dbReference type="EMBL" id="JAPCID010000017">
    <property type="protein sequence ID" value="MDA0138610.1"/>
    <property type="molecule type" value="Genomic_DNA"/>
</dbReference>
<dbReference type="Proteomes" id="UP001147700">
    <property type="component" value="Unassembled WGS sequence"/>
</dbReference>
<keyword evidence="2" id="KW-1185">Reference proteome</keyword>
<comment type="caution">
    <text evidence="1">The sequence shown here is derived from an EMBL/GenBank/DDBJ whole genome shotgun (WGS) entry which is preliminary data.</text>
</comment>
<organism evidence="1 2">
    <name type="scientific">Solirubrobacter deserti</name>
    <dbReference type="NCBI Taxonomy" id="2282478"/>
    <lineage>
        <taxon>Bacteria</taxon>
        <taxon>Bacillati</taxon>
        <taxon>Actinomycetota</taxon>
        <taxon>Thermoleophilia</taxon>
        <taxon>Solirubrobacterales</taxon>
        <taxon>Solirubrobacteraceae</taxon>
        <taxon>Solirubrobacter</taxon>
    </lineage>
</organism>
<name>A0ABT4RK15_9ACTN</name>
<evidence type="ECO:0000313" key="1">
    <source>
        <dbReference type="EMBL" id="MDA0138610.1"/>
    </source>
</evidence>
<evidence type="ECO:0000313" key="2">
    <source>
        <dbReference type="Proteomes" id="UP001147700"/>
    </source>
</evidence>
<reference evidence="1" key="1">
    <citation type="submission" date="2022-10" db="EMBL/GenBank/DDBJ databases">
        <title>The WGS of Solirubrobacter sp. CPCC 204708.</title>
        <authorList>
            <person name="Jiang Z."/>
        </authorList>
    </citation>
    <scope>NUCLEOTIDE SEQUENCE</scope>
    <source>
        <strain evidence="1">CPCC 204708</strain>
    </source>
</reference>
<dbReference type="RefSeq" id="WP_202955290.1">
    <property type="nucleotide sequence ID" value="NZ_JAPCID010000017.1"/>
</dbReference>
<proteinExistence type="predicted"/>
<accession>A0ABT4RK15</accession>
<sequence>MASQLSAERAARNESVFRNANERIEQRLGELSLLDGRSPFLCECEDPLCASPVRLSAEEYEAVRAHPQRFIVVPGHGAGEAKVTRSEGYDIIEKHGAEGRVAADLDPRQGGADE</sequence>